<dbReference type="InterPro" id="IPR017812">
    <property type="entry name" value="Mycothiol_ligase_MshC"/>
</dbReference>
<feature type="short sequence motif" description="'KMSKS' region" evidence="10">
    <location>
        <begin position="290"/>
        <end position="294"/>
    </location>
</feature>
<feature type="binding site" evidence="10">
    <location>
        <position position="45"/>
    </location>
    <ligand>
        <name>Zn(2+)</name>
        <dbReference type="ChEBI" id="CHEBI:29105"/>
    </ligand>
</feature>
<comment type="function">
    <text evidence="1 10">Catalyzes the ATP-dependent condensation of GlcN-Ins and L-cysteine to form L-Cys-GlcN-Ins.</text>
</comment>
<comment type="caution">
    <text evidence="13">The sequence shown here is derived from an EMBL/GenBank/DDBJ whole genome shotgun (WGS) entry which is preliminary data.</text>
</comment>
<dbReference type="GO" id="GO:0005829">
    <property type="term" value="C:cytosol"/>
    <property type="evidence" value="ECO:0007669"/>
    <property type="project" value="TreeGrafter"/>
</dbReference>
<evidence type="ECO:0000256" key="2">
    <source>
        <dbReference type="ARBA" id="ARBA00007723"/>
    </source>
</evidence>
<gene>
    <name evidence="10 13" type="primary">mshC</name>
    <name evidence="13" type="ORF">CXF42_03220</name>
</gene>
<dbReference type="EMBL" id="PQNQ01000006">
    <property type="protein sequence ID" value="RRQ04805.1"/>
    <property type="molecule type" value="Genomic_DNA"/>
</dbReference>
<dbReference type="GO" id="GO:0006423">
    <property type="term" value="P:cysteinyl-tRNA aminoacylation"/>
    <property type="evidence" value="ECO:0007669"/>
    <property type="project" value="TreeGrafter"/>
</dbReference>
<dbReference type="GO" id="GO:0010125">
    <property type="term" value="P:mycothiol biosynthetic process"/>
    <property type="evidence" value="ECO:0007669"/>
    <property type="project" value="UniProtKB-UniRule"/>
</dbReference>
<feature type="short sequence motif" description="'HIGH' region" evidence="10">
    <location>
        <begin position="47"/>
        <end position="57"/>
    </location>
</feature>
<evidence type="ECO:0000256" key="10">
    <source>
        <dbReference type="HAMAP-Rule" id="MF_01697"/>
    </source>
</evidence>
<evidence type="ECO:0000256" key="7">
    <source>
        <dbReference type="ARBA" id="ARBA00022833"/>
    </source>
</evidence>
<organism evidence="13 14">
    <name type="scientific">Corynebacterium bovis</name>
    <dbReference type="NCBI Taxonomy" id="36808"/>
    <lineage>
        <taxon>Bacteria</taxon>
        <taxon>Bacillati</taxon>
        <taxon>Actinomycetota</taxon>
        <taxon>Actinomycetes</taxon>
        <taxon>Mycobacteriales</taxon>
        <taxon>Corynebacteriaceae</taxon>
        <taxon>Corynebacterium</taxon>
    </lineage>
</organism>
<dbReference type="Gene3D" id="3.40.50.620">
    <property type="entry name" value="HUPs"/>
    <property type="match status" value="1"/>
</dbReference>
<keyword evidence="6 10" id="KW-0547">Nucleotide-binding</keyword>
<dbReference type="GO" id="GO:0005524">
    <property type="term" value="F:ATP binding"/>
    <property type="evidence" value="ECO:0007669"/>
    <property type="project" value="UniProtKB-KW"/>
</dbReference>
<dbReference type="InterPro" id="IPR014729">
    <property type="entry name" value="Rossmann-like_a/b/a_fold"/>
</dbReference>
<evidence type="ECO:0000256" key="11">
    <source>
        <dbReference type="SAM" id="MobiDB-lite"/>
    </source>
</evidence>
<feature type="domain" description="tRNA synthetases class I catalytic" evidence="12">
    <location>
        <begin position="36"/>
        <end position="338"/>
    </location>
</feature>
<reference evidence="13 14" key="1">
    <citation type="submission" date="2018-01" db="EMBL/GenBank/DDBJ databases">
        <title>Twenty Corynebacterium bovis Genomes.</title>
        <authorList>
            <person name="Gulvik C.A."/>
        </authorList>
    </citation>
    <scope>NUCLEOTIDE SEQUENCE [LARGE SCALE GENOMIC DNA]</scope>
    <source>
        <strain evidence="13 14">16-2004</strain>
    </source>
</reference>
<keyword evidence="7 10" id="KW-0862">Zinc</keyword>
<feature type="short sequence motif" description="'ERGGDP' region" evidence="10">
    <location>
        <begin position="188"/>
        <end position="193"/>
    </location>
</feature>
<name>A0A3R8PLN3_9CORY</name>
<dbReference type="InterPro" id="IPR032678">
    <property type="entry name" value="tRNA-synt_1_cat_dom"/>
</dbReference>
<comment type="cofactor">
    <cofactor evidence="10">
        <name>Zn(2+)</name>
        <dbReference type="ChEBI" id="CHEBI:29105"/>
    </cofactor>
    <text evidence="10">Binds 1 zinc ion per subunit.</text>
</comment>
<feature type="binding site" evidence="10">
    <location>
        <begin position="250"/>
        <end position="252"/>
    </location>
    <ligand>
        <name>L-cysteinyl-5'-AMP</name>
        <dbReference type="ChEBI" id="CHEBI:144924"/>
    </ligand>
</feature>
<feature type="binding site" evidence="10">
    <location>
        <begin position="83"/>
        <end position="85"/>
    </location>
    <ligand>
        <name>L-cysteinyl-5'-AMP</name>
        <dbReference type="ChEBI" id="CHEBI:144924"/>
    </ligand>
</feature>
<evidence type="ECO:0000256" key="9">
    <source>
        <dbReference type="ARBA" id="ARBA00048350"/>
    </source>
</evidence>
<proteinExistence type="inferred from homology"/>
<dbReference type="RefSeq" id="WP_125174745.1">
    <property type="nucleotide sequence ID" value="NZ_JBHYBM010000002.1"/>
</dbReference>
<feature type="binding site" evidence="10">
    <location>
        <position position="257"/>
    </location>
    <ligand>
        <name>Zn(2+)</name>
        <dbReference type="ChEBI" id="CHEBI:29105"/>
    </ligand>
</feature>
<dbReference type="Pfam" id="PF01406">
    <property type="entry name" value="tRNA-synt_1e"/>
    <property type="match status" value="1"/>
</dbReference>
<accession>A0A3R8PLN3</accession>
<dbReference type="Gene3D" id="1.20.120.640">
    <property type="entry name" value="Anticodon-binding domain of a subclass of class I aminoacyl-tRNA synthetases"/>
    <property type="match status" value="1"/>
</dbReference>
<evidence type="ECO:0000313" key="14">
    <source>
        <dbReference type="Proteomes" id="UP000278422"/>
    </source>
</evidence>
<evidence type="ECO:0000256" key="1">
    <source>
        <dbReference type="ARBA" id="ARBA00003679"/>
    </source>
</evidence>
<comment type="catalytic activity">
    <reaction evidence="9 10">
        <text>1D-myo-inositol 2-amino-2-deoxy-alpha-D-glucopyranoside + L-cysteine + ATP = 1D-myo-inositol 2-(L-cysteinylamino)-2-deoxy-alpha-D-glucopyranoside + AMP + diphosphate + H(+)</text>
        <dbReference type="Rhea" id="RHEA:26176"/>
        <dbReference type="ChEBI" id="CHEBI:15378"/>
        <dbReference type="ChEBI" id="CHEBI:30616"/>
        <dbReference type="ChEBI" id="CHEBI:33019"/>
        <dbReference type="ChEBI" id="CHEBI:35235"/>
        <dbReference type="ChEBI" id="CHEBI:58886"/>
        <dbReference type="ChEBI" id="CHEBI:58887"/>
        <dbReference type="ChEBI" id="CHEBI:456215"/>
        <dbReference type="EC" id="6.3.1.13"/>
    </reaction>
</comment>
<dbReference type="EC" id="6.3.1.13" evidence="10"/>
<evidence type="ECO:0000313" key="13">
    <source>
        <dbReference type="EMBL" id="RRQ04805.1"/>
    </source>
</evidence>
<comment type="similarity">
    <text evidence="2 10">Belongs to the class-I aminoacyl-tRNA synthetase family. MshC subfamily.</text>
</comment>
<protein>
    <recommendedName>
        <fullName evidence="10">L-cysteine:1D-myo-inositol 2-amino-2-deoxy-alpha-D-glucopyranoside ligase</fullName>
        <shortName evidence="10">L-Cys:GlcN-Ins ligase</shortName>
        <ecNumber evidence="10">6.3.1.13</ecNumber>
    </recommendedName>
    <alternativeName>
        <fullName evidence="10">Mycothiol ligase</fullName>
        <shortName evidence="10">MSH ligase</shortName>
    </alternativeName>
</protein>
<evidence type="ECO:0000256" key="6">
    <source>
        <dbReference type="ARBA" id="ARBA00022741"/>
    </source>
</evidence>
<keyword evidence="14" id="KW-1185">Reference proteome</keyword>
<evidence type="ECO:0000256" key="4">
    <source>
        <dbReference type="ARBA" id="ARBA00022598"/>
    </source>
</evidence>
<dbReference type="PANTHER" id="PTHR10890:SF3">
    <property type="entry name" value="CYSTEINE--TRNA LIGASE, CYTOPLASMIC"/>
    <property type="match status" value="1"/>
</dbReference>
<keyword evidence="5 10" id="KW-0479">Metal-binding</keyword>
<dbReference type="NCBIfam" id="TIGR03447">
    <property type="entry name" value="mycothiol_MshC"/>
    <property type="match status" value="1"/>
</dbReference>
<feature type="compositionally biased region" description="Low complexity" evidence="11">
    <location>
        <begin position="405"/>
        <end position="417"/>
    </location>
</feature>
<keyword evidence="8 10" id="KW-0067">ATP-binding</keyword>
<evidence type="ECO:0000259" key="12">
    <source>
        <dbReference type="Pfam" id="PF01406"/>
    </source>
</evidence>
<dbReference type="GO" id="GO:0035446">
    <property type="term" value="F:cysteine-glucosaminylinositol ligase activity"/>
    <property type="evidence" value="ECO:0007669"/>
    <property type="project" value="UniProtKB-UniRule"/>
</dbReference>
<comment type="subunit">
    <text evidence="3 10">Monomer.</text>
</comment>
<dbReference type="GO" id="GO:0004817">
    <property type="term" value="F:cysteine-tRNA ligase activity"/>
    <property type="evidence" value="ECO:0007669"/>
    <property type="project" value="TreeGrafter"/>
</dbReference>
<feature type="binding site" evidence="10">
    <location>
        <begin position="45"/>
        <end position="48"/>
    </location>
    <ligand>
        <name>L-cysteinyl-5'-AMP</name>
        <dbReference type="ChEBI" id="CHEBI:144924"/>
    </ligand>
</feature>
<dbReference type="InterPro" id="IPR024909">
    <property type="entry name" value="Cys-tRNA/MSH_ligase"/>
</dbReference>
<feature type="binding site" evidence="10">
    <location>
        <position position="284"/>
    </location>
    <ligand>
        <name>L-cysteinyl-5'-AMP</name>
        <dbReference type="ChEBI" id="CHEBI:144924"/>
    </ligand>
</feature>
<evidence type="ECO:0000256" key="8">
    <source>
        <dbReference type="ARBA" id="ARBA00022840"/>
    </source>
</evidence>
<dbReference type="PRINTS" id="PR00983">
    <property type="entry name" value="TRNASYNTHCYS"/>
</dbReference>
<dbReference type="AlphaFoldDB" id="A0A3R8PLN3"/>
<dbReference type="SUPFAM" id="SSF52374">
    <property type="entry name" value="Nucleotidylyl transferase"/>
    <property type="match status" value="1"/>
</dbReference>
<dbReference type="PANTHER" id="PTHR10890">
    <property type="entry name" value="CYSTEINYL-TRNA SYNTHETASE"/>
    <property type="match status" value="1"/>
</dbReference>
<sequence length="438" mass="47616">MRSWPAPDVPTLSGGGVPLRLYDTADDRVKPVAAGDTGEVGVYVCGITPYDSTHLGHAATYVTFDVVNRVLMDNGREVHYVQNITDVDDPLFERAERDGVDWRDLGDDQIDLFRSDMAALAVVPPREYVGAMESIDEVVTMVGRLVETGAAYQLDDEYPDVYVDHTFTPQFGYESRYSAEEMDRYFAERGGDPDRPGKRHPLDALVWRAHRDGEPAWDSPFGPGRPGWHIECSAIATNRLGAHFAVQGGGHDLRFPHHEFSAAHAEAALGCTRMAGHYVHTGMIGLDGTKMSKSLGNLVFVSVLVREGHDPSAIRLGLYESHYREDRDWSDDVLERAERRLARWRDAARAAASAPAATVELLVSDVRAALADDLDTPTVLHLIDTWCRNFAAGSGADGAEGTEGSDGAAPDADDAASPSAGEILTTLCDALLGVNLAR</sequence>
<dbReference type="HAMAP" id="MF_01697">
    <property type="entry name" value="MshC"/>
    <property type="match status" value="1"/>
</dbReference>
<dbReference type="GO" id="GO:0008270">
    <property type="term" value="F:zinc ion binding"/>
    <property type="evidence" value="ECO:0007669"/>
    <property type="project" value="UniProtKB-UniRule"/>
</dbReference>
<feature type="binding site" evidence="10">
    <location>
        <position position="232"/>
    </location>
    <ligand>
        <name>Zn(2+)</name>
        <dbReference type="ChEBI" id="CHEBI:29105"/>
    </ligand>
</feature>
<feature type="region of interest" description="Disordered" evidence="11">
    <location>
        <begin position="397"/>
        <end position="417"/>
    </location>
</feature>
<evidence type="ECO:0000256" key="5">
    <source>
        <dbReference type="ARBA" id="ARBA00022723"/>
    </source>
</evidence>
<dbReference type="CDD" id="cd00672">
    <property type="entry name" value="CysRS_core"/>
    <property type="match status" value="1"/>
</dbReference>
<dbReference type="Proteomes" id="UP000278422">
    <property type="component" value="Unassembled WGS sequence"/>
</dbReference>
<feature type="binding site" evidence="10">
    <location>
        <position position="60"/>
    </location>
    <ligand>
        <name>L-cysteinyl-5'-AMP</name>
        <dbReference type="ChEBI" id="CHEBI:144924"/>
    </ligand>
</feature>
<keyword evidence="4 10" id="KW-0436">Ligase</keyword>
<feature type="binding site" evidence="10">
    <location>
        <position position="228"/>
    </location>
    <ligand>
        <name>L-cysteinyl-5'-AMP</name>
        <dbReference type="ChEBI" id="CHEBI:144924"/>
    </ligand>
</feature>
<evidence type="ECO:0000256" key="3">
    <source>
        <dbReference type="ARBA" id="ARBA00011245"/>
    </source>
</evidence>